<gene>
    <name evidence="1" type="ORF">OYC64_001984</name>
</gene>
<reference evidence="1 2" key="2">
    <citation type="journal article" date="2024" name="G3 (Bethesda)">
        <title>The genome of the cryopelagic Antarctic bald notothen, Trematomus borchgrevinki.</title>
        <authorList>
            <person name="Rayamajhi N."/>
            <person name="Rivera-Colon A.G."/>
            <person name="Minhas B.F."/>
            <person name="Cheng C.C."/>
            <person name="Catchen J.M."/>
        </authorList>
    </citation>
    <scope>NUCLEOTIDE SEQUENCE [LARGE SCALE GENOMIC DNA]</scope>
    <source>
        <strain evidence="1">AGRC-2024</strain>
    </source>
</reference>
<evidence type="ECO:0000313" key="2">
    <source>
        <dbReference type="Proteomes" id="UP001619887"/>
    </source>
</evidence>
<sequence>MALPCVSLRLPPPSCVRGPPCSLLSWSPLITHTCHHQAPRTAVHHAGWTSTLLHIVPSVAAPSGYPDLTLAITSCPCLKPHTPGSPYLPSVPPGLPPLPF</sequence>
<organism evidence="1 2">
    <name type="scientific">Pagothenia borchgrevinki</name>
    <name type="common">Bald rockcod</name>
    <name type="synonym">Trematomus borchgrevinki</name>
    <dbReference type="NCBI Taxonomy" id="8213"/>
    <lineage>
        <taxon>Eukaryota</taxon>
        <taxon>Metazoa</taxon>
        <taxon>Chordata</taxon>
        <taxon>Craniata</taxon>
        <taxon>Vertebrata</taxon>
        <taxon>Euteleostomi</taxon>
        <taxon>Actinopterygii</taxon>
        <taxon>Neopterygii</taxon>
        <taxon>Teleostei</taxon>
        <taxon>Neoteleostei</taxon>
        <taxon>Acanthomorphata</taxon>
        <taxon>Eupercaria</taxon>
        <taxon>Perciformes</taxon>
        <taxon>Notothenioidei</taxon>
        <taxon>Nototheniidae</taxon>
        <taxon>Pagothenia</taxon>
    </lineage>
</organism>
<proteinExistence type="predicted"/>
<reference evidence="1 2" key="1">
    <citation type="journal article" date="2022" name="G3 (Bethesda)">
        <title>Evaluating Illumina-, Nanopore-, and PacBio-based genome assembly strategies with the bald notothen, Trematomus borchgrevinki.</title>
        <authorList>
            <person name="Rayamajhi N."/>
            <person name="Cheng C.C."/>
            <person name="Catchen J.M."/>
        </authorList>
    </citation>
    <scope>NUCLEOTIDE SEQUENCE [LARGE SCALE GENOMIC DNA]</scope>
    <source>
        <strain evidence="1">AGRC-2024</strain>
    </source>
</reference>
<evidence type="ECO:0000313" key="1">
    <source>
        <dbReference type="EMBL" id="KAL3051866.1"/>
    </source>
</evidence>
<name>A0ABD2GDU1_PAGBO</name>
<accession>A0ABD2GDU1</accession>
<dbReference type="Proteomes" id="UP001619887">
    <property type="component" value="Unassembled WGS sequence"/>
</dbReference>
<protein>
    <submittedName>
        <fullName evidence="1">Uncharacterized protein</fullName>
    </submittedName>
</protein>
<keyword evidence="2" id="KW-1185">Reference proteome</keyword>
<comment type="caution">
    <text evidence="1">The sequence shown here is derived from an EMBL/GenBank/DDBJ whole genome shotgun (WGS) entry which is preliminary data.</text>
</comment>
<dbReference type="EMBL" id="JBIYXZ010002080">
    <property type="protein sequence ID" value="KAL3051866.1"/>
    <property type="molecule type" value="Genomic_DNA"/>
</dbReference>
<dbReference type="AlphaFoldDB" id="A0ABD2GDU1"/>